<dbReference type="Pfam" id="PF01048">
    <property type="entry name" value="PNP_UDP_1"/>
    <property type="match status" value="1"/>
</dbReference>
<evidence type="ECO:0000313" key="7">
    <source>
        <dbReference type="Proteomes" id="UP001313282"/>
    </source>
</evidence>
<keyword evidence="2" id="KW-0040">ANK repeat</keyword>
<feature type="repeat" description="ANK" evidence="2">
    <location>
        <begin position="1161"/>
        <end position="1191"/>
    </location>
</feature>
<dbReference type="SUPFAM" id="SSF48403">
    <property type="entry name" value="Ankyrin repeat"/>
    <property type="match status" value="1"/>
</dbReference>
<evidence type="ECO:0000259" key="3">
    <source>
        <dbReference type="Pfam" id="PF01048"/>
    </source>
</evidence>
<evidence type="ECO:0008006" key="8">
    <source>
        <dbReference type="Google" id="ProtNLM"/>
    </source>
</evidence>
<dbReference type="InterPro" id="IPR054471">
    <property type="entry name" value="GPIID_WHD"/>
</dbReference>
<dbReference type="InterPro" id="IPR035994">
    <property type="entry name" value="Nucleoside_phosphorylase_sf"/>
</dbReference>
<evidence type="ECO:0000259" key="4">
    <source>
        <dbReference type="Pfam" id="PF22939"/>
    </source>
</evidence>
<protein>
    <recommendedName>
        <fullName evidence="8">Nucleoside phosphorylase domain-containing protein</fullName>
    </recommendedName>
</protein>
<dbReference type="PROSITE" id="PS50297">
    <property type="entry name" value="ANK_REP_REGION"/>
    <property type="match status" value="5"/>
</dbReference>
<feature type="repeat" description="ANK" evidence="2">
    <location>
        <begin position="1122"/>
        <end position="1143"/>
    </location>
</feature>
<proteinExistence type="predicted"/>
<dbReference type="InterPro" id="IPR027417">
    <property type="entry name" value="P-loop_NTPase"/>
</dbReference>
<feature type="repeat" description="ANK" evidence="2">
    <location>
        <begin position="888"/>
        <end position="920"/>
    </location>
</feature>
<feature type="domain" description="GPI inositol-deacylase winged helix" evidence="4">
    <location>
        <begin position="615"/>
        <end position="684"/>
    </location>
</feature>
<feature type="domain" description="Nucleoside phosphorylase" evidence="3">
    <location>
        <begin position="15"/>
        <end position="268"/>
    </location>
</feature>
<dbReference type="Gene3D" id="3.40.50.300">
    <property type="entry name" value="P-loop containing nucleotide triphosphate hydrolases"/>
    <property type="match status" value="1"/>
</dbReference>
<dbReference type="Gene3D" id="1.25.40.20">
    <property type="entry name" value="Ankyrin repeat-containing domain"/>
    <property type="match status" value="2"/>
</dbReference>
<keyword evidence="7" id="KW-1185">Reference proteome</keyword>
<reference evidence="6 7" key="1">
    <citation type="submission" date="2019-10" db="EMBL/GenBank/DDBJ databases">
        <authorList>
            <person name="Palmer J.M."/>
        </authorList>
    </citation>
    <scope>NUCLEOTIDE SEQUENCE [LARGE SCALE GENOMIC DNA]</scope>
    <source>
        <strain evidence="6 7">TWF718</strain>
    </source>
</reference>
<dbReference type="CDD" id="cd09008">
    <property type="entry name" value="MTAN"/>
    <property type="match status" value="1"/>
</dbReference>
<sequence length="1258" mass="141793">MATQPISKPRGEYTVGWICALPKEQVAAISMLDEQHSDLHFSKPPNDANNYTLGSIHQHNVVITCLPLKCYGTNQAARAAAEMFSTFPSIRVVLMVGIGAGIPPKVQLGDVVISTEWVQWDFGKAKDGGFEPIDKRYYPPTELSTAMAKLQVDHDSRGRTMIPDYLKDLESKSPHLKQQYTSIGNPKNAKIHYGLIASGNQVVKYEILRDGINRRFEDNILCIEMEAAGLVGVPAVVIRGICDYADTNKNDDWQEYAAAVAAACAKELLGCIHQSVPREIQICREEFEEATTEIARLRHVLTEDHDRKVLNWITPIDDSPQHNDILNIRQPGTGEWLLNSPEYLTWLNTNKQILFCPGIPGAGKTILASVIIDDLLDRYCYNQTVGIAYIYLNYKNNANLRIDDLLLNILKQLARTRISLPKCIEELYTRYNSSRPSRTEIIKALHKILAEYSRAFLVVDAIDEYGEHPEFLEKIFGLHDRQNLNILATSRPIINIRRRFEEKETYRELQIKASDDDVKAYLEGQILRWGTNAVKLNRQEIKDQITERVQGMFLLANLYFKTIKSATSRKEIRKILEGFGSDGGASNSAYNSTYKDILNRIRQYDDKNLVDRTLQVLLWVTCTTRRLTKEELQHAIAVELDELVFDPDNISTVDDLISPCLGLVIVDEQSNVVRLIHYTAQEYFEVNRRIWFPDSDGDIAKVCIAYLCSDIFKTGPCSSLEVLAERTQSVVLYKYAFDNWGYHVQKAFSDDEFCRKIGGRPEANFLARRVEITELMLRLLLHNDLRLGRLQMGAYFRRGSRPQSIGPRRWLATTFFRRREVYRTSGAHFAAYCGSTLAMEAVLERGLGIERLDNRGRTPLIVAAEEGRDDVVRFLIEREANINAKDWDGSTALMSAASKNRMGIFRLLINAGADLEIKNDTGQTALLTAVSGTRFEFVRALIDQGADRKVRDNRGRGLLATLVDRYSLWDKEDARFLVESFLGWEDQQNYRDIIVASAKYGFEDIIESLIGKGLNLGSSDGVGVLLAALTYGRRRVVVELLLKNGAGFDGFEEATHDCRGWGTLLKEAVIKGMEVVIKSLVEKGAKVDDFLLFEEAGKSEKEETMMLLLDLGLNPISICEGDSNTALHVAAKYGYQNVVRRLIMEAGTIGIDIDAKDGWLRTPLHIAVIFNHPAIVGFLIENGANTEVRDEWDVRPISDAVQGRNKALVELLVRAGADIISPDGSGETPLQIATERRHKGIVKFLTEEIERQLSRLQA</sequence>
<dbReference type="AlphaFoldDB" id="A0AAN8MTT8"/>
<dbReference type="InterPro" id="IPR056884">
    <property type="entry name" value="NPHP3-like_N"/>
</dbReference>
<feature type="repeat" description="ANK" evidence="2">
    <location>
        <begin position="855"/>
        <end position="887"/>
    </location>
</feature>
<dbReference type="InterPro" id="IPR000845">
    <property type="entry name" value="Nucleoside_phosphorylase_d"/>
</dbReference>
<dbReference type="InterPro" id="IPR036770">
    <property type="entry name" value="Ankyrin_rpt-contain_sf"/>
</dbReference>
<dbReference type="GO" id="GO:0003824">
    <property type="term" value="F:catalytic activity"/>
    <property type="evidence" value="ECO:0007669"/>
    <property type="project" value="InterPro"/>
</dbReference>
<dbReference type="GO" id="GO:0009116">
    <property type="term" value="P:nucleoside metabolic process"/>
    <property type="evidence" value="ECO:0007669"/>
    <property type="project" value="InterPro"/>
</dbReference>
<dbReference type="EMBL" id="JAVHNR010000001">
    <property type="protein sequence ID" value="KAK6356002.1"/>
    <property type="molecule type" value="Genomic_DNA"/>
</dbReference>
<feature type="repeat" description="ANK" evidence="2">
    <location>
        <begin position="921"/>
        <end position="953"/>
    </location>
</feature>
<dbReference type="SUPFAM" id="SSF52540">
    <property type="entry name" value="P-loop containing nucleoside triphosphate hydrolases"/>
    <property type="match status" value="1"/>
</dbReference>
<feature type="domain" description="Nephrocystin 3-like N-terminal" evidence="5">
    <location>
        <begin position="332"/>
        <end position="491"/>
    </location>
</feature>
<name>A0AAN8MTT8_9PEZI</name>
<dbReference type="SMART" id="SM00248">
    <property type="entry name" value="ANK"/>
    <property type="match status" value="11"/>
</dbReference>
<comment type="caution">
    <text evidence="6">The sequence shown here is derived from an EMBL/GenBank/DDBJ whole genome shotgun (WGS) entry which is preliminary data.</text>
</comment>
<dbReference type="Proteomes" id="UP001313282">
    <property type="component" value="Unassembled WGS sequence"/>
</dbReference>
<accession>A0AAN8MTT8</accession>
<dbReference type="Pfam" id="PF22939">
    <property type="entry name" value="WHD_GPIID"/>
    <property type="match status" value="1"/>
</dbReference>
<dbReference type="PROSITE" id="PS50088">
    <property type="entry name" value="ANK_REPEAT"/>
    <property type="match status" value="5"/>
</dbReference>
<gene>
    <name evidence="6" type="ORF">TWF718_000375</name>
</gene>
<dbReference type="SUPFAM" id="SSF53167">
    <property type="entry name" value="Purine and uridine phosphorylases"/>
    <property type="match status" value="1"/>
</dbReference>
<evidence type="ECO:0000313" key="6">
    <source>
        <dbReference type="EMBL" id="KAK6356002.1"/>
    </source>
</evidence>
<evidence type="ECO:0000256" key="2">
    <source>
        <dbReference type="PROSITE-ProRule" id="PRU00023"/>
    </source>
</evidence>
<dbReference type="Pfam" id="PF12796">
    <property type="entry name" value="Ank_2"/>
    <property type="match status" value="3"/>
</dbReference>
<dbReference type="Gene3D" id="3.40.50.1580">
    <property type="entry name" value="Nucleoside phosphorylase domain"/>
    <property type="match status" value="1"/>
</dbReference>
<dbReference type="InterPro" id="IPR002110">
    <property type="entry name" value="Ankyrin_rpt"/>
</dbReference>
<dbReference type="PANTHER" id="PTHR10039:SF15">
    <property type="entry name" value="NACHT DOMAIN-CONTAINING PROTEIN"/>
    <property type="match status" value="1"/>
</dbReference>
<evidence type="ECO:0000259" key="5">
    <source>
        <dbReference type="Pfam" id="PF24883"/>
    </source>
</evidence>
<dbReference type="PANTHER" id="PTHR10039">
    <property type="entry name" value="AMELOGENIN"/>
    <property type="match status" value="1"/>
</dbReference>
<organism evidence="6 7">
    <name type="scientific">Orbilia javanica</name>
    <dbReference type="NCBI Taxonomy" id="47235"/>
    <lineage>
        <taxon>Eukaryota</taxon>
        <taxon>Fungi</taxon>
        <taxon>Dikarya</taxon>
        <taxon>Ascomycota</taxon>
        <taxon>Pezizomycotina</taxon>
        <taxon>Orbiliomycetes</taxon>
        <taxon>Orbiliales</taxon>
        <taxon>Orbiliaceae</taxon>
        <taxon>Orbilia</taxon>
    </lineage>
</organism>
<dbReference type="Pfam" id="PF24883">
    <property type="entry name" value="NPHP3_N"/>
    <property type="match status" value="1"/>
</dbReference>
<keyword evidence="1" id="KW-0677">Repeat</keyword>
<evidence type="ECO:0000256" key="1">
    <source>
        <dbReference type="ARBA" id="ARBA00022737"/>
    </source>
</evidence>